<comment type="function">
    <text evidence="3">Required for maturation of 30S ribosomal subunits.</text>
</comment>
<dbReference type="InterPro" id="IPR028989">
    <property type="entry name" value="RimP_N"/>
</dbReference>
<dbReference type="InterPro" id="IPR035956">
    <property type="entry name" value="RimP_N_sf"/>
</dbReference>
<dbReference type="Gene3D" id="3.30.300.70">
    <property type="entry name" value="RimP-like superfamily, N-terminal"/>
    <property type="match status" value="1"/>
</dbReference>
<comment type="caution">
    <text evidence="6">The sequence shown here is derived from an EMBL/GenBank/DDBJ whole genome shotgun (WGS) entry which is preliminary data.</text>
</comment>
<evidence type="ECO:0000256" key="1">
    <source>
        <dbReference type="ARBA" id="ARBA00022490"/>
    </source>
</evidence>
<comment type="subcellular location">
    <subcellularLocation>
        <location evidence="3">Cytoplasm</location>
    </subcellularLocation>
</comment>
<dbReference type="Proteomes" id="UP000641514">
    <property type="component" value="Unassembled WGS sequence"/>
</dbReference>
<keyword evidence="7" id="KW-1185">Reference proteome</keyword>
<reference evidence="6" key="2">
    <citation type="submission" date="2020-09" db="EMBL/GenBank/DDBJ databases">
        <authorList>
            <person name="Sun Q."/>
            <person name="Zhou Y."/>
        </authorList>
    </citation>
    <scope>NUCLEOTIDE SEQUENCE</scope>
    <source>
        <strain evidence="6">CGMCC 1.15478</strain>
    </source>
</reference>
<feature type="region of interest" description="Disordered" evidence="4">
    <location>
        <begin position="162"/>
        <end position="181"/>
    </location>
</feature>
<dbReference type="AlphaFoldDB" id="A0A916XB67"/>
<dbReference type="EMBL" id="BMJH01000001">
    <property type="protein sequence ID" value="GGC60531.1"/>
    <property type="molecule type" value="Genomic_DNA"/>
</dbReference>
<dbReference type="NCBIfam" id="NF000930">
    <property type="entry name" value="PRK00092.2-2"/>
    <property type="match status" value="1"/>
</dbReference>
<protein>
    <recommendedName>
        <fullName evidence="3">Ribosome maturation factor RimP</fullName>
    </recommendedName>
</protein>
<feature type="domain" description="Ribosome maturation factor RimP N-terminal" evidence="5">
    <location>
        <begin position="12"/>
        <end position="85"/>
    </location>
</feature>
<accession>A0A916XB67</accession>
<reference evidence="6" key="1">
    <citation type="journal article" date="2014" name="Int. J. Syst. Evol. Microbiol.">
        <title>Complete genome sequence of Corynebacterium casei LMG S-19264T (=DSM 44701T), isolated from a smear-ripened cheese.</title>
        <authorList>
            <consortium name="US DOE Joint Genome Institute (JGI-PGF)"/>
            <person name="Walter F."/>
            <person name="Albersmeier A."/>
            <person name="Kalinowski J."/>
            <person name="Ruckert C."/>
        </authorList>
    </citation>
    <scope>NUCLEOTIDE SEQUENCE</scope>
    <source>
        <strain evidence="6">CGMCC 1.15478</strain>
    </source>
</reference>
<dbReference type="RefSeq" id="WP_188671416.1">
    <property type="nucleotide sequence ID" value="NZ_BMJH01000001.1"/>
</dbReference>
<dbReference type="PANTHER" id="PTHR33867">
    <property type="entry name" value="RIBOSOME MATURATION FACTOR RIMP"/>
    <property type="match status" value="1"/>
</dbReference>
<keyword evidence="1 3" id="KW-0963">Cytoplasm</keyword>
<sequence>MPVPSQEDLAGIVSPMAQRHGFDLEEVRVSPDGQRSSVAVVVDADTAPSLDILAQLSREVSEELDALNVFGEMPYVLEVTSPGVDRPLTMPRHWRRARGRKVAVRAGGRTIEARVGALVGDAEAPTGVQLIVVGADGPTAHVLDLAEVKNAVVQVEFSSPDPREVALAMGTTDDRHDSDNK</sequence>
<proteinExistence type="inferred from homology"/>
<dbReference type="Pfam" id="PF02576">
    <property type="entry name" value="RimP_N"/>
    <property type="match status" value="1"/>
</dbReference>
<name>A0A916XB67_9ACTN</name>
<organism evidence="6 7">
    <name type="scientific">Hoyosella rhizosphaerae</name>
    <dbReference type="NCBI Taxonomy" id="1755582"/>
    <lineage>
        <taxon>Bacteria</taxon>
        <taxon>Bacillati</taxon>
        <taxon>Actinomycetota</taxon>
        <taxon>Actinomycetes</taxon>
        <taxon>Mycobacteriales</taxon>
        <taxon>Hoyosellaceae</taxon>
        <taxon>Hoyosella</taxon>
    </lineage>
</organism>
<evidence type="ECO:0000313" key="6">
    <source>
        <dbReference type="EMBL" id="GGC60531.1"/>
    </source>
</evidence>
<dbReference type="GO" id="GO:0000028">
    <property type="term" value="P:ribosomal small subunit assembly"/>
    <property type="evidence" value="ECO:0007669"/>
    <property type="project" value="TreeGrafter"/>
</dbReference>
<evidence type="ECO:0000313" key="7">
    <source>
        <dbReference type="Proteomes" id="UP000641514"/>
    </source>
</evidence>
<dbReference type="PANTHER" id="PTHR33867:SF1">
    <property type="entry name" value="RIBOSOME MATURATION FACTOR RIMP"/>
    <property type="match status" value="1"/>
</dbReference>
<gene>
    <name evidence="3 6" type="primary">rimP</name>
    <name evidence="6" type="ORF">GCM10011410_11300</name>
</gene>
<evidence type="ECO:0000256" key="3">
    <source>
        <dbReference type="HAMAP-Rule" id="MF_01077"/>
    </source>
</evidence>
<keyword evidence="2 3" id="KW-0690">Ribosome biogenesis</keyword>
<dbReference type="HAMAP" id="MF_01077">
    <property type="entry name" value="RimP"/>
    <property type="match status" value="1"/>
</dbReference>
<dbReference type="InterPro" id="IPR003728">
    <property type="entry name" value="Ribosome_maturation_RimP"/>
</dbReference>
<dbReference type="GO" id="GO:0005829">
    <property type="term" value="C:cytosol"/>
    <property type="evidence" value="ECO:0007669"/>
    <property type="project" value="TreeGrafter"/>
</dbReference>
<comment type="similarity">
    <text evidence="3">Belongs to the RimP family.</text>
</comment>
<evidence type="ECO:0000256" key="2">
    <source>
        <dbReference type="ARBA" id="ARBA00022517"/>
    </source>
</evidence>
<dbReference type="GO" id="GO:0006412">
    <property type="term" value="P:translation"/>
    <property type="evidence" value="ECO:0007669"/>
    <property type="project" value="TreeGrafter"/>
</dbReference>
<evidence type="ECO:0000259" key="5">
    <source>
        <dbReference type="Pfam" id="PF02576"/>
    </source>
</evidence>
<feature type="compositionally biased region" description="Basic and acidic residues" evidence="4">
    <location>
        <begin position="172"/>
        <end position="181"/>
    </location>
</feature>
<dbReference type="SUPFAM" id="SSF75420">
    <property type="entry name" value="YhbC-like, N-terminal domain"/>
    <property type="match status" value="1"/>
</dbReference>
<evidence type="ECO:0000256" key="4">
    <source>
        <dbReference type="SAM" id="MobiDB-lite"/>
    </source>
</evidence>